<evidence type="ECO:0000256" key="2">
    <source>
        <dbReference type="SAM" id="MobiDB-lite"/>
    </source>
</evidence>
<dbReference type="Gene3D" id="2.180.10.10">
    <property type="entry name" value="RHS repeat-associated core"/>
    <property type="match status" value="2"/>
</dbReference>
<feature type="domain" description="Teneurin-like YD-shell" evidence="3">
    <location>
        <begin position="1234"/>
        <end position="1330"/>
    </location>
</feature>
<dbReference type="NCBIfam" id="TIGR01643">
    <property type="entry name" value="YD_repeat_2x"/>
    <property type="match status" value="2"/>
</dbReference>
<dbReference type="InterPro" id="IPR056823">
    <property type="entry name" value="TEN-like_YD-shell"/>
</dbReference>
<gene>
    <name evidence="4" type="ORF">ADL17_05270</name>
</gene>
<dbReference type="EMBL" id="LMWI01000001">
    <property type="protein sequence ID" value="KUJ48456.1"/>
    <property type="molecule type" value="Genomic_DNA"/>
</dbReference>
<feature type="domain" description="Teneurin-like YD-shell" evidence="3">
    <location>
        <begin position="1601"/>
        <end position="1797"/>
    </location>
</feature>
<evidence type="ECO:0000313" key="5">
    <source>
        <dbReference type="Proteomes" id="UP000053246"/>
    </source>
</evidence>
<dbReference type="InterPro" id="IPR050708">
    <property type="entry name" value="T6SS_VgrG/RHS"/>
</dbReference>
<keyword evidence="5" id="KW-1185">Reference proteome</keyword>
<evidence type="ECO:0000313" key="4">
    <source>
        <dbReference type="EMBL" id="KUJ48456.1"/>
    </source>
</evidence>
<sequence length="2038" mass="221152">MTLLQAPASARPDDPLSVEPEARPVPTVPVTNVATTAPTRAAAMRSASAKPAPIWPSAATAVAELDSSATVTSARVGGLPVRVERVGAASSQRMRAQILDIQRVRVQTLDRKATERAGIRGVLMRVGQADTAATDAARADAGSADLRMTVDYSSFATAYGADWATRLRLVTLPECALTTPEQQRCAGTPLKSRNNPVAQTVSAQLPVAAAGTLVAVAAGATGPAGDYSATPLQPSSTWSVGGNTGSFNWSYPMRVPPAPGGLEPDLAFGYSSQSVDGRHAASNNQPSWVGEGFEFWPGGYIERRYRSCAKDTGGNNTTKTYDLCWETDNATLHLDGFSGELLYNSSEQRWHLRTDDGARIVRHTGAANGDEDGEFWTLTTTDGTEYRFGSNRLPGWTSGDPVTNSAWNAPVFGNDVNEPCRKPAFADSSCERTWRWNLEHVANLNGDSMSFWYTKETNKYGRNKTASDAVSYDRGGYLKRIDYGTRVTAGRDSALDNGASARVVFTEADRCLSNCTTKNEVRWPDTPWDSECTGSTCVDKFSPTFWSSKRLSAVTTQIRSGSGFSNVERWSLTHGFPDPGDGTRAGLWLEKISHEGLVGGSTTLPDVELTGIQLANRVDTIDFAAAMNWWRIARIRNETGGTINITYSQEDCVAGSTPTAQTNTRRCYPVRWTPEGYQSAVTDWFHKYVVTTIYEIDHTGGSPPFGSPRKAYSYSYHDGAAWRYTDDDGLVDKDEKTWSVFRGYGRVGVTVGDAGEQAYTETRYFRGMHGDRAAPSGGTKSASLDGITDQDWFAGMAREVTVRNGPTGAVVSREVSDPWASGPTASRTANGDTTTARFVRVGTARSYVALDGGRGERVTRTTTSFDSLGMPIQVDDFGVEGTTGDERCTKTDYIRRDTKWLMDRVQRTRDFAVSCSASNGTLTEADVIGETRLSYDDAAYGTLPANNNDVRGLPTRTEVMAAWNAGAPSFVTKERTAYDSHGRPTSSWDAMNFLTTTTYTPALGGPTTQVVVKNPRNHETRTTLIAAWGSESSILDPNEKRTELAYDALGRLTSVWLPNRSRATESANMTFGYTVRNNAPTAVRTSKLNAEGNYVSSYELFDGLLRTRQTQAPSPAGGRLITETFYDTAGRKVREYDKYHTSGDPGTTLATAVDGAHIHTQNRIEYDGAGRPTAVIFQPYNAERWRTSIHYGGDREDVTPPTGGTATSAIIDARGNRVEQRRYHGAAPTPWTTGSWDTTTYTYNRKNQLTMLTDAAGNSWTYTFDIRGRQIQVDDPDSGTSTFTYDNADRMTSSTDGRNRKLAYRYDQLGRKIGVYENSTSGVLRAEWQYDTLAKGLLTRSIREVDGLAYQVEYLGYTDLYQESGVKYDIPTTEPGIGGAYLYEKTWNLDGSLSAVTLPNTNSDLPAETLRYGYDALGQPKTLSRVSGSTTSNYVPDTDYNALGQVENIELYTGSGARVWQGFDRELETGRITDFLTTRDAINPGVLADLEYSYDEAGNITRISDKAPDPVDDTQCFAYDHLRQLTQAWTPASGDCAAPRSVSALGGPAPYWHSWTINAIGNRTSQTVHTGSGDQVTTYTYPSAGAARPHAVTATAGAQVGSYTYDNSGNTLTRPTATAGTQTLTWDHEGRLESTTDSTGVTSYLYDADGNRLIRRDPTGTTLYLPGQEIRHNTNTNQTSCTRYYTHAGKTVASRSAAGLTWLVEDHQRTAQVAVDAATGTATTRRQTPYGTVRGSASGWPNDKGFVGGTVESAGLVFIGVRAYDPATGRFISIDPLQDHDDPLQWHGYAYANNSPITFSDPDGLKPLITDSVQGDEKHYRETGEKVVYQNGKWTSNKSSSSKTGGGTPDILRCDKQTTCTIRGQDKDTKNVVYECNSPGSCIIENRGRGSGAVYNCNVPGACKVDADCRNGQKSCSVGNAAVDGKLACRVRDSCIFYVWKHSPAPGKDAQEFHAVKDFFTMPAGYASSGAAGGAAIGCAVGLLGAGVACPVVAAKGALIGGVIGFEVGLYYYYEAYFESKKPKPIWMVPERVELARE</sequence>
<dbReference type="RefSeq" id="WP_013731756.1">
    <property type="nucleotide sequence ID" value="NZ_LMWI01000001.1"/>
</dbReference>
<protein>
    <submittedName>
        <fullName evidence="4">Sugar-binding protein</fullName>
    </submittedName>
</protein>
<evidence type="ECO:0000259" key="3">
    <source>
        <dbReference type="Pfam" id="PF25023"/>
    </source>
</evidence>
<dbReference type="InterPro" id="IPR022385">
    <property type="entry name" value="Rhs_assc_core"/>
</dbReference>
<name>A0A9X0I7Q5_9ACTN</name>
<dbReference type="PANTHER" id="PTHR32305">
    <property type="match status" value="1"/>
</dbReference>
<dbReference type="NCBIfam" id="TIGR03696">
    <property type="entry name" value="Rhs_assc_core"/>
    <property type="match status" value="1"/>
</dbReference>
<dbReference type="Pfam" id="PF25023">
    <property type="entry name" value="TEN_YD-shell"/>
    <property type="match status" value="2"/>
</dbReference>
<evidence type="ECO:0000256" key="1">
    <source>
        <dbReference type="ARBA" id="ARBA00022737"/>
    </source>
</evidence>
<dbReference type="InterPro" id="IPR006530">
    <property type="entry name" value="YD"/>
</dbReference>
<proteinExistence type="predicted"/>
<organism evidence="4 5">
    <name type="scientific">Micromonospora maris</name>
    <dbReference type="NCBI Taxonomy" id="1003110"/>
    <lineage>
        <taxon>Bacteria</taxon>
        <taxon>Bacillati</taxon>
        <taxon>Actinomycetota</taxon>
        <taxon>Actinomycetes</taxon>
        <taxon>Micromonosporales</taxon>
        <taxon>Micromonosporaceae</taxon>
        <taxon>Micromonospora</taxon>
    </lineage>
</organism>
<accession>A0A9X0I7Q5</accession>
<dbReference type="OMA" id="NDGEYWR"/>
<feature type="region of interest" description="Disordered" evidence="2">
    <location>
        <begin position="1"/>
        <end position="24"/>
    </location>
</feature>
<keyword evidence="1" id="KW-0677">Repeat</keyword>
<dbReference type="PANTHER" id="PTHR32305:SF17">
    <property type="entry name" value="TRNA NUCLEASE WAPA"/>
    <property type="match status" value="1"/>
</dbReference>
<dbReference type="Proteomes" id="UP000053246">
    <property type="component" value="Unassembled WGS sequence"/>
</dbReference>
<reference evidence="4 5" key="1">
    <citation type="submission" date="2015-10" db="EMBL/GenBank/DDBJ databases">
        <authorList>
            <person name="Ju K.-S."/>
            <person name="Doroghazi J.R."/>
            <person name="Metcalf W.W."/>
        </authorList>
    </citation>
    <scope>NUCLEOTIDE SEQUENCE [LARGE SCALE GENOMIC DNA]</scope>
    <source>
        <strain evidence="4 5">NRRL B-24793</strain>
    </source>
</reference>
<comment type="caution">
    <text evidence="4">The sequence shown here is derived from an EMBL/GenBank/DDBJ whole genome shotgun (WGS) entry which is preliminary data.</text>
</comment>